<dbReference type="PANTHER" id="PTHR48044:SF22">
    <property type="entry name" value="GLYCOSYLTRANSFERASE"/>
    <property type="match status" value="1"/>
</dbReference>
<evidence type="ECO:0000256" key="1">
    <source>
        <dbReference type="ARBA" id="ARBA00009995"/>
    </source>
</evidence>
<gene>
    <name evidence="3" type="ORF">OLC1_LOCUS9771</name>
</gene>
<dbReference type="Pfam" id="PF26168">
    <property type="entry name" value="Glyco_transf_N"/>
    <property type="match status" value="1"/>
</dbReference>
<dbReference type="Proteomes" id="UP001161247">
    <property type="component" value="Chromosome 3"/>
</dbReference>
<proteinExistence type="inferred from homology"/>
<evidence type="ECO:0000313" key="3">
    <source>
        <dbReference type="EMBL" id="CAI9099831.1"/>
    </source>
</evidence>
<reference evidence="3" key="1">
    <citation type="submission" date="2023-03" db="EMBL/GenBank/DDBJ databases">
        <authorList>
            <person name="Julca I."/>
        </authorList>
    </citation>
    <scope>NUCLEOTIDE SEQUENCE</scope>
</reference>
<dbReference type="PANTHER" id="PTHR48044">
    <property type="entry name" value="GLYCOSYLTRANSFERASE"/>
    <property type="match status" value="1"/>
</dbReference>
<evidence type="ECO:0000259" key="2">
    <source>
        <dbReference type="Pfam" id="PF26168"/>
    </source>
</evidence>
<keyword evidence="4" id="KW-1185">Reference proteome</keyword>
<comment type="similarity">
    <text evidence="1">Belongs to the UDP-glycosyltransferase family.</text>
</comment>
<evidence type="ECO:0000313" key="4">
    <source>
        <dbReference type="Proteomes" id="UP001161247"/>
    </source>
</evidence>
<dbReference type="AlphaFoldDB" id="A0AAV1CXA9"/>
<dbReference type="GO" id="GO:0008194">
    <property type="term" value="F:UDP-glycosyltransferase activity"/>
    <property type="evidence" value="ECO:0007669"/>
    <property type="project" value="InterPro"/>
</dbReference>
<sequence>MPLHNYKKQSCDNNSRLPHHHDHVVVVMVPFPAQGHLNQLLQLSRLISAYNIPIHYVGTATHNRQAKLRVHGWDPLSVSYIHFHELPTPTFQNPPPNPNSKIKFPYHLQPLFDVAAEELRSPVASLLRSLSAANRRVVIVNDSMMGSVVQDFIRFPNAEAYTFHSISAFTSFFFRWETAGKPFPVDEEILQKLPALDGCFTPQFTEFVINQSDYAKNSSGRIYNSCKEMEGPFLDLLSKQEISGNTKQWALGPFNPVRVQKGEEPNQRPNTHKCLEWLDKQGMNEVILVSFGTTTSFCDEQIREIAIGLEKSEQKFIWVLRDADKGDRAVRILMAEDLGHEMRKRASKLGESVRCSVADGGSTKVEFDAFIAHITR</sequence>
<dbReference type="FunFam" id="3.40.50.2000:FF:000238">
    <property type="entry name" value="Glycosyltransferase"/>
    <property type="match status" value="1"/>
</dbReference>
<dbReference type="SUPFAM" id="SSF53756">
    <property type="entry name" value="UDP-Glycosyltransferase/glycogen phosphorylase"/>
    <property type="match status" value="1"/>
</dbReference>
<feature type="domain" description="Glycosyltransferase N-terminal" evidence="2">
    <location>
        <begin position="22"/>
        <end position="256"/>
    </location>
</feature>
<dbReference type="EMBL" id="OX459120">
    <property type="protein sequence ID" value="CAI9099831.1"/>
    <property type="molecule type" value="Genomic_DNA"/>
</dbReference>
<dbReference type="InterPro" id="IPR058980">
    <property type="entry name" value="Glyco_transf_N"/>
</dbReference>
<accession>A0AAV1CXA9</accession>
<protein>
    <submittedName>
        <fullName evidence="3">OLC1v1036713C1</fullName>
    </submittedName>
</protein>
<dbReference type="Gene3D" id="3.40.50.2000">
    <property type="entry name" value="Glycogen Phosphorylase B"/>
    <property type="match status" value="2"/>
</dbReference>
<name>A0AAV1CXA9_OLDCO</name>
<organism evidence="3 4">
    <name type="scientific">Oldenlandia corymbosa var. corymbosa</name>
    <dbReference type="NCBI Taxonomy" id="529605"/>
    <lineage>
        <taxon>Eukaryota</taxon>
        <taxon>Viridiplantae</taxon>
        <taxon>Streptophyta</taxon>
        <taxon>Embryophyta</taxon>
        <taxon>Tracheophyta</taxon>
        <taxon>Spermatophyta</taxon>
        <taxon>Magnoliopsida</taxon>
        <taxon>eudicotyledons</taxon>
        <taxon>Gunneridae</taxon>
        <taxon>Pentapetalae</taxon>
        <taxon>asterids</taxon>
        <taxon>lamiids</taxon>
        <taxon>Gentianales</taxon>
        <taxon>Rubiaceae</taxon>
        <taxon>Rubioideae</taxon>
        <taxon>Spermacoceae</taxon>
        <taxon>Hedyotis-Oldenlandia complex</taxon>
        <taxon>Oldenlandia</taxon>
    </lineage>
</organism>